<name>A0A523UUG1_UNCT6</name>
<evidence type="ECO:0000313" key="6">
    <source>
        <dbReference type="EMBL" id="TET46187.1"/>
    </source>
</evidence>
<dbReference type="CDD" id="cd00009">
    <property type="entry name" value="AAA"/>
    <property type="match status" value="1"/>
</dbReference>
<evidence type="ECO:0000256" key="1">
    <source>
        <dbReference type="ARBA" id="ARBA00008959"/>
    </source>
</evidence>
<keyword evidence="3" id="KW-0547">Nucleotide-binding</keyword>
<dbReference type="CDD" id="cd18139">
    <property type="entry name" value="HLD_clamp_RarA"/>
    <property type="match status" value="1"/>
</dbReference>
<dbReference type="InterPro" id="IPR051314">
    <property type="entry name" value="AAA_ATPase_RarA/MGS1/WRNIP1"/>
</dbReference>
<comment type="caution">
    <text evidence="6">The sequence shown here is derived from an EMBL/GenBank/DDBJ whole genome shotgun (WGS) entry which is preliminary data.</text>
</comment>
<dbReference type="GO" id="GO:0006261">
    <property type="term" value="P:DNA-templated DNA replication"/>
    <property type="evidence" value="ECO:0007669"/>
    <property type="project" value="TreeGrafter"/>
</dbReference>
<dbReference type="GO" id="GO:0003677">
    <property type="term" value="F:DNA binding"/>
    <property type="evidence" value="ECO:0007669"/>
    <property type="project" value="InterPro"/>
</dbReference>
<dbReference type="Proteomes" id="UP000315525">
    <property type="component" value="Unassembled WGS sequence"/>
</dbReference>
<evidence type="ECO:0000256" key="4">
    <source>
        <dbReference type="ARBA" id="ARBA00022840"/>
    </source>
</evidence>
<dbReference type="Gene3D" id="1.20.272.10">
    <property type="match status" value="1"/>
</dbReference>
<sequence>MEEKIDLFEEESGGRTRAPLAARMRPRNLDEFVGQSHILGKGKLLRRMIEADRLSSLILYGPPGCGKSSLAYAITDMTTSHIKRINATTSGASEIRAICTMAERRRTVLLVDEISHFNKLQQDGLLAAVEEGNVILIGTTVYNPFFSIIPALNSRSHIFELKPLSVDEIKELIKRAINDKERGLGEYRTGMADDALNHLARFSGGDARKALNALEIGALSTSAVNGVVEFTLEVAEDSMQKMFFRYDTDEHYDTISAFIKSMRGSDPDASLYWLAKMIACGEDPRFIARRICICASEDVGNADPMATVLASAALHIVETIGLPEAGITLAQATTYVASAPKSNASYVGYREATTDVESSRTMEVPQNLKEAGYSGARRLKRGESYRYPHAASTGFVEQEYTPEKRTYYRPTDRGYEKKIQEYLRNLRAEE</sequence>
<dbReference type="InterPro" id="IPR008921">
    <property type="entry name" value="DNA_pol3_clamp-load_cplx_C"/>
</dbReference>
<dbReference type="Pfam" id="PF12002">
    <property type="entry name" value="MgsA_C"/>
    <property type="match status" value="1"/>
</dbReference>
<comment type="similarity">
    <text evidence="1">Belongs to the AAA ATPase family. RarA/MGS1/WRNIP1 subfamily.</text>
</comment>
<dbReference type="FunFam" id="1.20.272.10:FF:000001">
    <property type="entry name" value="Putative AAA family ATPase"/>
    <property type="match status" value="1"/>
</dbReference>
<gene>
    <name evidence="6" type="ORF">E3J62_04920</name>
</gene>
<dbReference type="Gene3D" id="1.10.3710.10">
    <property type="entry name" value="DNA polymerase III clamp loader subunits, C-terminal domain"/>
    <property type="match status" value="1"/>
</dbReference>
<dbReference type="SUPFAM" id="SSF48019">
    <property type="entry name" value="post-AAA+ oligomerization domain-like"/>
    <property type="match status" value="1"/>
</dbReference>
<dbReference type="SUPFAM" id="SSF52540">
    <property type="entry name" value="P-loop containing nucleoside triphosphate hydrolases"/>
    <property type="match status" value="1"/>
</dbReference>
<dbReference type="InterPro" id="IPR027417">
    <property type="entry name" value="P-loop_NTPase"/>
</dbReference>
<dbReference type="Pfam" id="PF00004">
    <property type="entry name" value="AAA"/>
    <property type="match status" value="1"/>
</dbReference>
<feature type="domain" description="AAA+ ATPase" evidence="5">
    <location>
        <begin position="53"/>
        <end position="164"/>
    </location>
</feature>
<dbReference type="GO" id="GO:0017116">
    <property type="term" value="F:single-stranded DNA helicase activity"/>
    <property type="evidence" value="ECO:0007669"/>
    <property type="project" value="TreeGrafter"/>
</dbReference>
<dbReference type="Gene3D" id="1.10.8.60">
    <property type="match status" value="1"/>
</dbReference>
<dbReference type="GO" id="GO:0005524">
    <property type="term" value="F:ATP binding"/>
    <property type="evidence" value="ECO:0007669"/>
    <property type="project" value="UniProtKB-KW"/>
</dbReference>
<accession>A0A523UUG1</accession>
<proteinExistence type="inferred from homology"/>
<dbReference type="GO" id="GO:0008047">
    <property type="term" value="F:enzyme activator activity"/>
    <property type="evidence" value="ECO:0007669"/>
    <property type="project" value="TreeGrafter"/>
</dbReference>
<dbReference type="InterPro" id="IPR003959">
    <property type="entry name" value="ATPase_AAA_core"/>
</dbReference>
<dbReference type="GO" id="GO:0016887">
    <property type="term" value="F:ATP hydrolysis activity"/>
    <property type="evidence" value="ECO:0007669"/>
    <property type="project" value="InterPro"/>
</dbReference>
<evidence type="ECO:0000256" key="2">
    <source>
        <dbReference type="ARBA" id="ARBA00020776"/>
    </source>
</evidence>
<evidence type="ECO:0000313" key="7">
    <source>
        <dbReference type="Proteomes" id="UP000315525"/>
    </source>
</evidence>
<dbReference type="PANTHER" id="PTHR13779:SF7">
    <property type="entry name" value="ATPASE WRNIP1"/>
    <property type="match status" value="1"/>
</dbReference>
<dbReference type="EMBL" id="SOJN01000063">
    <property type="protein sequence ID" value="TET46187.1"/>
    <property type="molecule type" value="Genomic_DNA"/>
</dbReference>
<dbReference type="InterPro" id="IPR003593">
    <property type="entry name" value="AAA+_ATPase"/>
</dbReference>
<dbReference type="PANTHER" id="PTHR13779">
    <property type="entry name" value="WERNER HELICASE-INTERACTING PROTEIN 1 FAMILY MEMBER"/>
    <property type="match status" value="1"/>
</dbReference>
<dbReference type="GO" id="GO:0000731">
    <property type="term" value="P:DNA synthesis involved in DNA repair"/>
    <property type="evidence" value="ECO:0007669"/>
    <property type="project" value="TreeGrafter"/>
</dbReference>
<organism evidence="6 7">
    <name type="scientific">candidate division TA06 bacterium</name>
    <dbReference type="NCBI Taxonomy" id="2250710"/>
    <lineage>
        <taxon>Bacteria</taxon>
        <taxon>Bacteria division TA06</taxon>
    </lineage>
</organism>
<dbReference type="SMART" id="SM00382">
    <property type="entry name" value="AAA"/>
    <property type="match status" value="1"/>
</dbReference>
<dbReference type="InterPro" id="IPR021886">
    <property type="entry name" value="MgsA_C"/>
</dbReference>
<protein>
    <recommendedName>
        <fullName evidence="2">Replication-associated recombination protein A</fullName>
    </recommendedName>
</protein>
<evidence type="ECO:0000259" key="5">
    <source>
        <dbReference type="SMART" id="SM00382"/>
    </source>
</evidence>
<dbReference type="Pfam" id="PF16193">
    <property type="entry name" value="AAA_assoc_2"/>
    <property type="match status" value="1"/>
</dbReference>
<dbReference type="AlphaFoldDB" id="A0A523UUG1"/>
<dbReference type="FunFam" id="1.10.8.60:FF:000029">
    <property type="entry name" value="Replication-associated recombination protein A"/>
    <property type="match status" value="1"/>
</dbReference>
<dbReference type="InterPro" id="IPR032423">
    <property type="entry name" value="AAA_assoc_2"/>
</dbReference>
<keyword evidence="4" id="KW-0067">ATP-binding</keyword>
<dbReference type="Gene3D" id="3.40.50.300">
    <property type="entry name" value="P-loop containing nucleotide triphosphate hydrolases"/>
    <property type="match status" value="1"/>
</dbReference>
<reference evidence="6 7" key="1">
    <citation type="submission" date="2019-03" db="EMBL/GenBank/DDBJ databases">
        <title>Metabolic potential of uncultured bacteria and archaea associated with petroleum seepage in deep-sea sediments.</title>
        <authorList>
            <person name="Dong X."/>
            <person name="Hubert C."/>
        </authorList>
    </citation>
    <scope>NUCLEOTIDE SEQUENCE [LARGE SCALE GENOMIC DNA]</scope>
    <source>
        <strain evidence="6">E44_bin18</strain>
    </source>
</reference>
<evidence type="ECO:0000256" key="3">
    <source>
        <dbReference type="ARBA" id="ARBA00022741"/>
    </source>
</evidence>